<dbReference type="SUPFAM" id="SSF55781">
    <property type="entry name" value="GAF domain-like"/>
    <property type="match status" value="1"/>
</dbReference>
<dbReference type="Proteomes" id="UP000799424">
    <property type="component" value="Unassembled WGS sequence"/>
</dbReference>
<dbReference type="EMBL" id="MU006241">
    <property type="protein sequence ID" value="KAF2820318.1"/>
    <property type="molecule type" value="Genomic_DNA"/>
</dbReference>
<dbReference type="CDD" id="cd00082">
    <property type="entry name" value="HisKA"/>
    <property type="match status" value="1"/>
</dbReference>
<dbReference type="PROSITE" id="PS50112">
    <property type="entry name" value="PAS"/>
    <property type="match status" value="1"/>
</dbReference>
<proteinExistence type="predicted"/>
<dbReference type="Pfam" id="PF08448">
    <property type="entry name" value="PAS_4"/>
    <property type="match status" value="1"/>
</dbReference>
<dbReference type="InterPro" id="IPR005467">
    <property type="entry name" value="His_kinase_dom"/>
</dbReference>
<feature type="region of interest" description="Disordered" evidence="3">
    <location>
        <begin position="1"/>
        <end position="130"/>
    </location>
</feature>
<dbReference type="InterPro" id="IPR004358">
    <property type="entry name" value="Sig_transdc_His_kin-like_C"/>
</dbReference>
<dbReference type="PROSITE" id="PS50110">
    <property type="entry name" value="RESPONSE_REGULATORY"/>
    <property type="match status" value="1"/>
</dbReference>
<evidence type="ECO:0000256" key="3">
    <source>
        <dbReference type="SAM" id="MobiDB-lite"/>
    </source>
</evidence>
<feature type="region of interest" description="Disordered" evidence="3">
    <location>
        <begin position="196"/>
        <end position="234"/>
    </location>
</feature>
<dbReference type="GO" id="GO:0000155">
    <property type="term" value="F:phosphorelay sensor kinase activity"/>
    <property type="evidence" value="ECO:0007669"/>
    <property type="project" value="InterPro"/>
</dbReference>
<feature type="compositionally biased region" description="Basic and acidic residues" evidence="3">
    <location>
        <begin position="13"/>
        <end position="27"/>
    </location>
</feature>
<feature type="region of interest" description="Disordered" evidence="3">
    <location>
        <begin position="438"/>
        <end position="461"/>
    </location>
</feature>
<dbReference type="InterPro" id="IPR003661">
    <property type="entry name" value="HisK_dim/P_dom"/>
</dbReference>
<dbReference type="PROSITE" id="PS50113">
    <property type="entry name" value="PAC"/>
    <property type="match status" value="1"/>
</dbReference>
<dbReference type="PANTHER" id="PTHR43719:SF30">
    <property type="entry name" value="TWO-COMPONENT SYSTEM RESPONSE REGULATOR"/>
    <property type="match status" value="1"/>
</dbReference>
<dbReference type="Pfam" id="PF00072">
    <property type="entry name" value="Response_reg"/>
    <property type="match status" value="1"/>
</dbReference>
<evidence type="ECO:0000256" key="1">
    <source>
        <dbReference type="ARBA" id="ARBA00022553"/>
    </source>
</evidence>
<dbReference type="SMART" id="SM00387">
    <property type="entry name" value="HATPase_c"/>
    <property type="match status" value="1"/>
</dbReference>
<dbReference type="SMART" id="SM00448">
    <property type="entry name" value="REC"/>
    <property type="match status" value="1"/>
</dbReference>
<dbReference type="SUPFAM" id="SSF55785">
    <property type="entry name" value="PYP-like sensor domain (PAS domain)"/>
    <property type="match status" value="1"/>
</dbReference>
<accession>A0A6A6ZHG4</accession>
<dbReference type="InterPro" id="IPR058846">
    <property type="entry name" value="PAS-like"/>
</dbReference>
<evidence type="ECO:0000313" key="8">
    <source>
        <dbReference type="EMBL" id="KAF2820318.1"/>
    </source>
</evidence>
<dbReference type="InterPro" id="IPR000014">
    <property type="entry name" value="PAS"/>
</dbReference>
<dbReference type="InterPro" id="IPR035965">
    <property type="entry name" value="PAS-like_dom_sf"/>
</dbReference>
<evidence type="ECO:0000259" key="5">
    <source>
        <dbReference type="PROSITE" id="PS50110"/>
    </source>
</evidence>
<dbReference type="Pfam" id="PF02518">
    <property type="entry name" value="HATPase_c"/>
    <property type="match status" value="1"/>
</dbReference>
<keyword evidence="9" id="KW-1185">Reference proteome</keyword>
<evidence type="ECO:0000313" key="9">
    <source>
        <dbReference type="Proteomes" id="UP000799424"/>
    </source>
</evidence>
<dbReference type="SUPFAM" id="SSF55874">
    <property type="entry name" value="ATPase domain of HSP90 chaperone/DNA topoisomerase II/histidine kinase"/>
    <property type="match status" value="1"/>
</dbReference>
<feature type="compositionally biased region" description="Gly residues" evidence="3">
    <location>
        <begin position="75"/>
        <end position="85"/>
    </location>
</feature>
<dbReference type="NCBIfam" id="TIGR00229">
    <property type="entry name" value="sensory_box"/>
    <property type="match status" value="1"/>
</dbReference>
<feature type="modified residue" description="4-aspartylphosphate" evidence="2">
    <location>
        <position position="1394"/>
    </location>
</feature>
<feature type="domain" description="Response regulatory" evidence="5">
    <location>
        <begin position="1334"/>
        <end position="1465"/>
    </location>
</feature>
<sequence>MPQDVRSIFGSDTAKHSATKRERHNDDGAVSNSSSAATTPATPLATRPNSLQSRAPTWTPDVRSDLGDSIRSAEGRGGIGVGAGSGAVRTPPAVAGRKRKSPPAAHDPAPYEPASKPLHKRRRLQRPARHSLDRLVFPKGAHLTANAQPPLTSPLFFSSRTVRPHLPPRFSSSEAAARMLSKTQGEEGGIKTVTLARGTFSGLSPPGPSVTSGRSSERSSLPRTVSPDGRERAERDPLRLLGSVGIVELLEQDTRPTFIVDIGHLANYTPESSSLQILFANSALRSSAATWELVAGKPPEVEIEDATVQATIQFRNWLLSTAIQEGSHDTNPSPVEHGGLVWSCYTLRKRLRVVAANTTLASSSTEFAIPSTSSLSTVAASPFQTSPFSVQRSEPHDYFGDNISPAIDEQPPPAIAAAQNQLIKAGSESPRDVSGIFQKAPKSSLPSVETPPSFANDNHDSSQDHDMGFFDWTRLSLSSTLPRHIQFARSVDWASTPLGPIEYWSNDLRAMCNLIMASPHPAAMYWGDELVAIYNEAYIGLAGQKHPDLMGQSYKIAWAEIWDDVKDVFANARTTGQATMKDDDCLFMKRNGFLEETYFSWSIIPMVGEDGTVMGLYNPAFEKTRRKIAERRMLTLREVGEQTAVARDIKGFWEQVLLALAENEHDTPFVLLYSVSDESASDSSSLHSSSLLGSKQCYLEGSLGVPLGHQSGPDQIDLKEGGEGFGPVFREVMKTDKPVVISIGLGDLPHAMMEGLEWRGFGDACREVVICPIHPTTGETILGFLVLGINPRRPYDDDYNLFVQLLSRQLATSLASVVLFEEEIRRGQKAAKLAAEDRFNLSEQLAARTQEAIESETRFTRMAEYSPAGLFIADHVGRITYCNDTWFEISRVPKEREKTDRWIDYVKEEDQGLIKEHWKRLVDNAAAINVEFRFKAPWEDRNRNKNDTWVLFSAFPEKDENGQLKSVFGSITNISPQKWAEGFQKRKMEEAVELKRQQENFIDITSHEMRNPLSAILQCADEISTTLSAFRAAGSNTISETIVNDSIDAAQTIALCAQHQKRIVDDVLTLSKLDSAMLMVTPVDAQPLQVVQRALKMFEGEVQTADIQMEFVLTESFKRLKVDWVKIDPSRVLQVLINLTTNAIKFTTTEETRTIKVVLSASREPPSAHSAPCVSYFPMRAKRMDQTLGPDWGEGEEIYLEFAVQDTGRGLSPEELKVLFQRFQQASPRTHVQYGGSGLGLFISRELTELQGGEIGVSSESGKGSTFAFYVKCRRTKEPSEAVEGATGVSLARKPSNAKEKEKIIEPPKIKDFATVPNKGNIVLNDKSQRSDLKVLIVEDNLVNQKVLQRQLHNNGITTKVANHGGEALEYLKNSSYWKGAPHDAIDLGVVLMDKEMPVMDGLHCTSKIREMEQAGDFICHIPIIAVTANARSEQIATLLAAGMDDVVSKPFRIGELIPKIEELAARYPSTLDLKNPLSVVVPSKQAEASGR</sequence>
<evidence type="ECO:0000256" key="2">
    <source>
        <dbReference type="PROSITE-ProRule" id="PRU00169"/>
    </source>
</evidence>
<feature type="compositionally biased region" description="Low complexity" evidence="3">
    <location>
        <begin position="31"/>
        <end position="46"/>
    </location>
</feature>
<name>A0A6A6ZHG4_9PLEO</name>
<dbReference type="InterPro" id="IPR001789">
    <property type="entry name" value="Sig_transdc_resp-reg_receiver"/>
</dbReference>
<dbReference type="InterPro" id="IPR011006">
    <property type="entry name" value="CheY-like_superfamily"/>
</dbReference>
<dbReference type="InterPro" id="IPR036097">
    <property type="entry name" value="HisK_dim/P_sf"/>
</dbReference>
<evidence type="ECO:0000259" key="4">
    <source>
        <dbReference type="PROSITE" id="PS50109"/>
    </source>
</evidence>
<dbReference type="CDD" id="cd16922">
    <property type="entry name" value="HATPase_EvgS-ArcB-TorS-like"/>
    <property type="match status" value="1"/>
</dbReference>
<dbReference type="SUPFAM" id="SSF52172">
    <property type="entry name" value="CheY-like"/>
    <property type="match status" value="1"/>
</dbReference>
<dbReference type="SMART" id="SM00091">
    <property type="entry name" value="PAS"/>
    <property type="match status" value="1"/>
</dbReference>
<dbReference type="SMART" id="SM00388">
    <property type="entry name" value="HisKA"/>
    <property type="match status" value="1"/>
</dbReference>
<feature type="compositionally biased region" description="Polar residues" evidence="3">
    <location>
        <begin position="47"/>
        <end position="56"/>
    </location>
</feature>
<dbReference type="Gene3D" id="3.30.565.10">
    <property type="entry name" value="Histidine kinase-like ATPase, C-terminal domain"/>
    <property type="match status" value="1"/>
</dbReference>
<feature type="domain" description="Histidine kinase" evidence="4">
    <location>
        <begin position="1004"/>
        <end position="1275"/>
    </location>
</feature>
<dbReference type="PANTHER" id="PTHR43719">
    <property type="entry name" value="TWO-COMPONENT HISTIDINE KINASE"/>
    <property type="match status" value="1"/>
</dbReference>
<dbReference type="InterPro" id="IPR036890">
    <property type="entry name" value="HATPase_C_sf"/>
</dbReference>
<dbReference type="Pfam" id="PF00512">
    <property type="entry name" value="HisKA"/>
    <property type="match status" value="1"/>
</dbReference>
<dbReference type="PROSITE" id="PS50109">
    <property type="entry name" value="HIS_KIN"/>
    <property type="match status" value="1"/>
</dbReference>
<organism evidence="8 9">
    <name type="scientific">Ophiobolus disseminans</name>
    <dbReference type="NCBI Taxonomy" id="1469910"/>
    <lineage>
        <taxon>Eukaryota</taxon>
        <taxon>Fungi</taxon>
        <taxon>Dikarya</taxon>
        <taxon>Ascomycota</taxon>
        <taxon>Pezizomycotina</taxon>
        <taxon>Dothideomycetes</taxon>
        <taxon>Pleosporomycetidae</taxon>
        <taxon>Pleosporales</taxon>
        <taxon>Pleosporineae</taxon>
        <taxon>Phaeosphaeriaceae</taxon>
        <taxon>Ophiobolus</taxon>
    </lineage>
</organism>
<evidence type="ECO:0000259" key="7">
    <source>
        <dbReference type="PROSITE" id="PS50113"/>
    </source>
</evidence>
<dbReference type="InterPro" id="IPR003594">
    <property type="entry name" value="HATPase_dom"/>
</dbReference>
<evidence type="ECO:0000259" key="6">
    <source>
        <dbReference type="PROSITE" id="PS50112"/>
    </source>
</evidence>
<dbReference type="CDD" id="cd00130">
    <property type="entry name" value="PAS"/>
    <property type="match status" value="1"/>
</dbReference>
<dbReference type="Gene3D" id="1.10.287.130">
    <property type="match status" value="1"/>
</dbReference>
<dbReference type="Gene3D" id="3.30.450.20">
    <property type="entry name" value="PAS domain"/>
    <property type="match status" value="2"/>
</dbReference>
<feature type="compositionally biased region" description="Basic residues" evidence="3">
    <location>
        <begin position="117"/>
        <end position="129"/>
    </location>
</feature>
<dbReference type="Pfam" id="PF26131">
    <property type="entry name" value="PAS-like"/>
    <property type="match status" value="1"/>
</dbReference>
<dbReference type="SUPFAM" id="SSF47384">
    <property type="entry name" value="Homodimeric domain of signal transducing histidine kinase"/>
    <property type="match status" value="1"/>
</dbReference>
<dbReference type="Gene3D" id="3.40.50.2300">
    <property type="match status" value="1"/>
</dbReference>
<dbReference type="InterPro" id="IPR050956">
    <property type="entry name" value="2C_system_His_kinase"/>
</dbReference>
<gene>
    <name evidence="8" type="ORF">CC86DRAFT_333722</name>
</gene>
<feature type="domain" description="PAC" evidence="7">
    <location>
        <begin position="928"/>
        <end position="986"/>
    </location>
</feature>
<reference evidence="8" key="1">
    <citation type="journal article" date="2020" name="Stud. Mycol.">
        <title>101 Dothideomycetes genomes: a test case for predicting lifestyles and emergence of pathogens.</title>
        <authorList>
            <person name="Haridas S."/>
            <person name="Albert R."/>
            <person name="Binder M."/>
            <person name="Bloem J."/>
            <person name="Labutti K."/>
            <person name="Salamov A."/>
            <person name="Andreopoulos B."/>
            <person name="Baker S."/>
            <person name="Barry K."/>
            <person name="Bills G."/>
            <person name="Bluhm B."/>
            <person name="Cannon C."/>
            <person name="Castanera R."/>
            <person name="Culley D."/>
            <person name="Daum C."/>
            <person name="Ezra D."/>
            <person name="Gonzalez J."/>
            <person name="Henrissat B."/>
            <person name="Kuo A."/>
            <person name="Liang C."/>
            <person name="Lipzen A."/>
            <person name="Lutzoni F."/>
            <person name="Magnuson J."/>
            <person name="Mondo S."/>
            <person name="Nolan M."/>
            <person name="Ohm R."/>
            <person name="Pangilinan J."/>
            <person name="Park H.-J."/>
            <person name="Ramirez L."/>
            <person name="Alfaro M."/>
            <person name="Sun H."/>
            <person name="Tritt A."/>
            <person name="Yoshinaga Y."/>
            <person name="Zwiers L.-H."/>
            <person name="Turgeon B."/>
            <person name="Goodwin S."/>
            <person name="Spatafora J."/>
            <person name="Crous P."/>
            <person name="Grigoriev I."/>
        </authorList>
    </citation>
    <scope>NUCLEOTIDE SEQUENCE</scope>
    <source>
        <strain evidence="8">CBS 113818</strain>
    </source>
</reference>
<dbReference type="InterPro" id="IPR013656">
    <property type="entry name" value="PAS_4"/>
</dbReference>
<feature type="compositionally biased region" description="Low complexity" evidence="3">
    <location>
        <begin position="209"/>
        <end position="223"/>
    </location>
</feature>
<feature type="domain" description="PAS" evidence="6">
    <location>
        <begin position="855"/>
        <end position="925"/>
    </location>
</feature>
<dbReference type="OrthoDB" id="60033at2759"/>
<dbReference type="CDD" id="cd17546">
    <property type="entry name" value="REC_hyHK_CKI1_RcsC-like"/>
    <property type="match status" value="1"/>
</dbReference>
<keyword evidence="1 2" id="KW-0597">Phosphoprotein</keyword>
<dbReference type="InterPro" id="IPR000700">
    <property type="entry name" value="PAS-assoc_C"/>
</dbReference>
<feature type="compositionally biased region" description="Basic and acidic residues" evidence="3">
    <location>
        <begin position="62"/>
        <end position="74"/>
    </location>
</feature>
<protein>
    <submittedName>
        <fullName evidence="8">Uncharacterized protein</fullName>
    </submittedName>
</protein>
<dbReference type="PRINTS" id="PR00344">
    <property type="entry name" value="BCTRLSENSOR"/>
</dbReference>